<reference evidence="1" key="2">
    <citation type="journal article" date="2015" name="Data Brief">
        <title>Shoot transcriptome of the giant reed, Arundo donax.</title>
        <authorList>
            <person name="Barrero R.A."/>
            <person name="Guerrero F.D."/>
            <person name="Moolhuijzen P."/>
            <person name="Goolsby J.A."/>
            <person name="Tidwell J."/>
            <person name="Bellgard S.E."/>
            <person name="Bellgard M.I."/>
        </authorList>
    </citation>
    <scope>NUCLEOTIDE SEQUENCE</scope>
    <source>
        <tissue evidence="1">Shoot tissue taken approximately 20 cm above the soil surface</tissue>
    </source>
</reference>
<organism evidence="1">
    <name type="scientific">Arundo donax</name>
    <name type="common">Giant reed</name>
    <name type="synonym">Donax arundinaceus</name>
    <dbReference type="NCBI Taxonomy" id="35708"/>
    <lineage>
        <taxon>Eukaryota</taxon>
        <taxon>Viridiplantae</taxon>
        <taxon>Streptophyta</taxon>
        <taxon>Embryophyta</taxon>
        <taxon>Tracheophyta</taxon>
        <taxon>Spermatophyta</taxon>
        <taxon>Magnoliopsida</taxon>
        <taxon>Liliopsida</taxon>
        <taxon>Poales</taxon>
        <taxon>Poaceae</taxon>
        <taxon>PACMAD clade</taxon>
        <taxon>Arundinoideae</taxon>
        <taxon>Arundineae</taxon>
        <taxon>Arundo</taxon>
    </lineage>
</organism>
<dbReference type="AlphaFoldDB" id="A0A0A9BAC4"/>
<reference evidence="1" key="1">
    <citation type="submission" date="2014-09" db="EMBL/GenBank/DDBJ databases">
        <authorList>
            <person name="Magalhaes I.L.F."/>
            <person name="Oliveira U."/>
            <person name="Santos F.R."/>
            <person name="Vidigal T.H.D.A."/>
            <person name="Brescovit A.D."/>
            <person name="Santos A.J."/>
        </authorList>
    </citation>
    <scope>NUCLEOTIDE SEQUENCE</scope>
    <source>
        <tissue evidence="1">Shoot tissue taken approximately 20 cm above the soil surface</tissue>
    </source>
</reference>
<dbReference type="EMBL" id="GBRH01239755">
    <property type="protein sequence ID" value="JAD58140.1"/>
    <property type="molecule type" value="Transcribed_RNA"/>
</dbReference>
<protein>
    <submittedName>
        <fullName evidence="1">Uncharacterized protein</fullName>
    </submittedName>
</protein>
<evidence type="ECO:0000313" key="1">
    <source>
        <dbReference type="EMBL" id="JAD58140.1"/>
    </source>
</evidence>
<proteinExistence type="predicted"/>
<sequence>MFNLHRENRTDFMKPCATAQIHSQSYFRLDRLTIESNFAII</sequence>
<name>A0A0A9BAC4_ARUDO</name>
<accession>A0A0A9BAC4</accession>